<keyword evidence="3" id="KW-0106">Calcium</keyword>
<keyword evidence="2" id="KW-0677">Repeat</keyword>
<dbReference type="GO" id="GO:0005509">
    <property type="term" value="F:calcium ion binding"/>
    <property type="evidence" value="ECO:0007669"/>
    <property type="project" value="InterPro"/>
</dbReference>
<evidence type="ECO:0000256" key="3">
    <source>
        <dbReference type="ARBA" id="ARBA00022837"/>
    </source>
</evidence>
<dbReference type="PANTHER" id="PTHR48051">
    <property type="match status" value="1"/>
</dbReference>
<dbReference type="PANTHER" id="PTHR48051:SF46">
    <property type="entry name" value="LEUCINE RICH REPEAT-CONTAINING DOMAIN PROTEIN"/>
    <property type="match status" value="1"/>
</dbReference>
<dbReference type="InterPro" id="IPR018247">
    <property type="entry name" value="EF_Hand_1_Ca_BS"/>
</dbReference>
<dbReference type="Pfam" id="PF13202">
    <property type="entry name" value="EF-hand_5"/>
    <property type="match status" value="1"/>
</dbReference>
<organism evidence="6 7">
    <name type="scientific">Aphanomyces stellatus</name>
    <dbReference type="NCBI Taxonomy" id="120398"/>
    <lineage>
        <taxon>Eukaryota</taxon>
        <taxon>Sar</taxon>
        <taxon>Stramenopiles</taxon>
        <taxon>Oomycota</taxon>
        <taxon>Saprolegniomycetes</taxon>
        <taxon>Saprolegniales</taxon>
        <taxon>Verrucalvaceae</taxon>
        <taxon>Aphanomyces</taxon>
    </lineage>
</organism>
<dbReference type="PROSITE" id="PS50222">
    <property type="entry name" value="EF_HAND_2"/>
    <property type="match status" value="1"/>
</dbReference>
<dbReference type="InterPro" id="IPR003591">
    <property type="entry name" value="Leu-rich_rpt_typical-subtyp"/>
</dbReference>
<evidence type="ECO:0000313" key="6">
    <source>
        <dbReference type="EMBL" id="VFT95722.1"/>
    </source>
</evidence>
<dbReference type="SMART" id="SM00369">
    <property type="entry name" value="LRR_TYP"/>
    <property type="match status" value="15"/>
</dbReference>
<gene>
    <name evidence="6" type="primary">Aste57867_18996</name>
    <name evidence="5" type="ORF">As57867_018932</name>
    <name evidence="6" type="ORF">ASTE57867_18996</name>
</gene>
<dbReference type="GO" id="GO:0005737">
    <property type="term" value="C:cytoplasm"/>
    <property type="evidence" value="ECO:0007669"/>
    <property type="project" value="TreeGrafter"/>
</dbReference>
<evidence type="ECO:0000256" key="2">
    <source>
        <dbReference type="ARBA" id="ARBA00022737"/>
    </source>
</evidence>
<evidence type="ECO:0000313" key="7">
    <source>
        <dbReference type="Proteomes" id="UP000332933"/>
    </source>
</evidence>
<dbReference type="InterPro" id="IPR050216">
    <property type="entry name" value="LRR_domain-containing"/>
</dbReference>
<evidence type="ECO:0000313" key="5">
    <source>
        <dbReference type="EMBL" id="KAF0689577.1"/>
    </source>
</evidence>
<dbReference type="Gene3D" id="1.10.238.10">
    <property type="entry name" value="EF-hand"/>
    <property type="match status" value="1"/>
</dbReference>
<evidence type="ECO:0000259" key="4">
    <source>
        <dbReference type="PROSITE" id="PS50222"/>
    </source>
</evidence>
<dbReference type="FunFam" id="3.80.10.10:FF:001164">
    <property type="entry name" value="GH01279p"/>
    <property type="match status" value="1"/>
</dbReference>
<dbReference type="SUPFAM" id="SSF47473">
    <property type="entry name" value="EF-hand"/>
    <property type="match status" value="1"/>
</dbReference>
<dbReference type="OrthoDB" id="69127at2759"/>
<dbReference type="EMBL" id="VJMH01006435">
    <property type="protein sequence ID" value="KAF0689577.1"/>
    <property type="molecule type" value="Genomic_DNA"/>
</dbReference>
<sequence>MASTLGMSLNKDDIDTILLEAIFENATIKASVAGSPPKSKGKSKTSAAATLSASRGSGQVQLIRRANGTYAIRFIDLLVPNIKRQHLSALLCREKVTAFNKVFLTTFERFAERIVLDDGPDGQLKGSHFSARTFEQPVDVFDIHLFRAIIICKPAAAKPPTVLPDIHVYANLLPYAHLTKDLAVKLESKVGVAARLGGDGGGENLQHVELDMDRLKKSAHDLFRMFDQDRSGAIDFGEFQTMLAYRQLHLLEPQAKRFFALVDEDKGYVERKKSDGRHASGTIDEEEFVAALYMTNYMKTRKEAPHLTPSDVFAFFDGWFMLHLSRTIRVEDRDGKINMLEYELAMKALGVVDVPKKKMLQHFPVDERLISLEAFQHAWCSLIDIRAELTKRRVPPPHLPFSFNFAKTRRALETHLIAALAAQAAEEVAAAVAARDMVKAINRQRDDERSAEYRARFHEKRGGEVAIKTQEAVREREEKIQRRKERNARAKLVQDERRLQAQVTLDRERRKEALMQVRTEALVRRRDDTDGRRAARGDDVLTLANRQLDAIPPELIKGKDALLELSNLIIVDLAHNCLRTLPAAFAYNLDSVQKLDLSFNDLEALPDDIGQLHALRLLTVRHNRLTGLPPSFDRLAHLEILDLASNALTSLRLSPSPGWRGLSSLHALYLADNRLQTLPPDLPAAPQLQHLDLVGNPLARLPMSFSDLGSLVTLDVSNSGLKHLSTEFGGHPQCLVANLSRNALTHLPPSVGQLTALQLLDVAHNEILSLPDAVGTWRELVHLRAPHNRLRLLPDEMGAWEHVECIELSHNRLQSIPDTVGALRHLHTLSLRDNALTTLPLEVGALVSLRHCDLSRNQLDALPRQIGFCHNLVTLDVSENAIAQLPSSVGMWMALEKLHLQHNCLTSPLPETVADWTRLQLLDLSHNRLTHLDRSICRLVQLGSLNLAANRIAFLPSEIGDLTGLETLDLHNNALQALPVELSRLLPTLEVLHVDRNPLAALPEKWCSRWRLQDVYRTQYAHGYAKAEALEWTNDHAVYYPAVVAEWNAHADEFLAHTRLVAAFLDAVHRRLTASWLPRFETPVKAHFFEFKFQGHATVYDDVAEDVRESLAAQAAEREAAREAQAQRIAQEDAYMGHVLDEKYAFDPVKAELRAAMKRERHERRKEYETHLSNQALLEYVDVHATERQAAEERRVQEELHAFAEHMKQTALEQEKVLQRQYSLPDQTKWTFYHRTGRHLDKMLALGGDETDEDARIEGDPLRPS</sequence>
<dbReference type="PROSITE" id="PS51450">
    <property type="entry name" value="LRR"/>
    <property type="match status" value="2"/>
</dbReference>
<keyword evidence="1" id="KW-0433">Leucine-rich repeat</keyword>
<dbReference type="SMART" id="SM00364">
    <property type="entry name" value="LRR_BAC"/>
    <property type="match status" value="9"/>
</dbReference>
<dbReference type="InterPro" id="IPR002048">
    <property type="entry name" value="EF_hand_dom"/>
</dbReference>
<evidence type="ECO:0000256" key="1">
    <source>
        <dbReference type="ARBA" id="ARBA00022614"/>
    </source>
</evidence>
<dbReference type="Gene3D" id="3.80.10.10">
    <property type="entry name" value="Ribonuclease Inhibitor"/>
    <property type="match status" value="4"/>
</dbReference>
<dbReference type="EMBL" id="CAADRA010006456">
    <property type="protein sequence ID" value="VFT95722.1"/>
    <property type="molecule type" value="Genomic_DNA"/>
</dbReference>
<protein>
    <submittedName>
        <fullName evidence="6">Aste57867_18996 protein</fullName>
    </submittedName>
</protein>
<dbReference type="Pfam" id="PF13855">
    <property type="entry name" value="LRR_8"/>
    <property type="match status" value="4"/>
</dbReference>
<proteinExistence type="predicted"/>
<keyword evidence="7" id="KW-1185">Reference proteome</keyword>
<feature type="domain" description="EF-hand" evidence="4">
    <location>
        <begin position="214"/>
        <end position="249"/>
    </location>
</feature>
<dbReference type="InterPro" id="IPR032675">
    <property type="entry name" value="LRR_dom_sf"/>
</dbReference>
<dbReference type="InterPro" id="IPR001611">
    <property type="entry name" value="Leu-rich_rpt"/>
</dbReference>
<dbReference type="PROSITE" id="PS00018">
    <property type="entry name" value="EF_HAND_1"/>
    <property type="match status" value="1"/>
</dbReference>
<dbReference type="SMART" id="SM00054">
    <property type="entry name" value="EFh"/>
    <property type="match status" value="3"/>
</dbReference>
<dbReference type="Proteomes" id="UP000332933">
    <property type="component" value="Unassembled WGS sequence"/>
</dbReference>
<accession>A0A485LCC3</accession>
<dbReference type="CDD" id="cd00051">
    <property type="entry name" value="EFh"/>
    <property type="match status" value="1"/>
</dbReference>
<reference evidence="5" key="2">
    <citation type="submission" date="2019-06" db="EMBL/GenBank/DDBJ databases">
        <title>Genomics analysis of Aphanomyces spp. identifies a new class of oomycete effector associated with host adaptation.</title>
        <authorList>
            <person name="Gaulin E."/>
        </authorList>
    </citation>
    <scope>NUCLEOTIDE SEQUENCE</scope>
    <source>
        <strain evidence="5">CBS 578.67</strain>
    </source>
</reference>
<dbReference type="InterPro" id="IPR011992">
    <property type="entry name" value="EF-hand-dom_pair"/>
</dbReference>
<dbReference type="SUPFAM" id="SSF52058">
    <property type="entry name" value="L domain-like"/>
    <property type="match status" value="2"/>
</dbReference>
<dbReference type="AlphaFoldDB" id="A0A485LCC3"/>
<dbReference type="PRINTS" id="PR00019">
    <property type="entry name" value="LEURICHRPT"/>
</dbReference>
<reference evidence="6 7" key="1">
    <citation type="submission" date="2019-03" db="EMBL/GenBank/DDBJ databases">
        <authorList>
            <person name="Gaulin E."/>
            <person name="Dumas B."/>
        </authorList>
    </citation>
    <scope>NUCLEOTIDE SEQUENCE [LARGE SCALE GENOMIC DNA]</scope>
    <source>
        <strain evidence="6">CBS 568.67</strain>
    </source>
</reference>
<name>A0A485LCC3_9STRA</name>